<dbReference type="EMBL" id="JAAOCA010000016">
    <property type="protein sequence ID" value="MBD1599829.1"/>
    <property type="molecule type" value="Genomic_DNA"/>
</dbReference>
<dbReference type="InterPro" id="IPR032687">
    <property type="entry name" value="AraC-type_N"/>
</dbReference>
<feature type="domain" description="HTH araC/xylS-type" evidence="4">
    <location>
        <begin position="248"/>
        <end position="345"/>
    </location>
</feature>
<dbReference type="Pfam" id="PF12833">
    <property type="entry name" value="HTH_18"/>
    <property type="match status" value="1"/>
</dbReference>
<protein>
    <submittedName>
        <fullName evidence="5">AraC family transcriptional regulator</fullName>
    </submittedName>
</protein>
<organism evidence="5 6">
    <name type="scientific">Pseudomonas typographi</name>
    <dbReference type="NCBI Taxonomy" id="2715964"/>
    <lineage>
        <taxon>Bacteria</taxon>
        <taxon>Pseudomonadati</taxon>
        <taxon>Pseudomonadota</taxon>
        <taxon>Gammaproteobacteria</taxon>
        <taxon>Pseudomonadales</taxon>
        <taxon>Pseudomonadaceae</taxon>
        <taxon>Pseudomonas</taxon>
    </lineage>
</organism>
<proteinExistence type="predicted"/>
<evidence type="ECO:0000313" key="6">
    <source>
        <dbReference type="Proteomes" id="UP000805841"/>
    </source>
</evidence>
<dbReference type="InterPro" id="IPR018060">
    <property type="entry name" value="HTH_AraC"/>
</dbReference>
<dbReference type="PANTHER" id="PTHR47894:SF1">
    <property type="entry name" value="HTH-TYPE TRANSCRIPTIONAL REGULATOR VQSM"/>
    <property type="match status" value="1"/>
</dbReference>
<keyword evidence="3" id="KW-0804">Transcription</keyword>
<evidence type="ECO:0000313" key="5">
    <source>
        <dbReference type="EMBL" id="MBD1599829.1"/>
    </source>
</evidence>
<keyword evidence="2" id="KW-0238">DNA-binding</keyword>
<reference evidence="5 6" key="1">
    <citation type="journal article" date="2020" name="Insects">
        <title>Bacteria Belonging to Pseudomonas typographi sp. nov. from the Bark Beetle Ips typographus Have Genomic Potential to Aid in the Host Ecology.</title>
        <authorList>
            <person name="Peral-Aranega E."/>
            <person name="Saati-Santamaria Z."/>
            <person name="Kolarik M."/>
            <person name="Rivas R."/>
            <person name="Garcia-Fraile P."/>
        </authorList>
    </citation>
    <scope>NUCLEOTIDE SEQUENCE [LARGE SCALE GENOMIC DNA]</scope>
    <source>
        <strain evidence="5 6">CA3A</strain>
    </source>
</reference>
<dbReference type="Proteomes" id="UP000805841">
    <property type="component" value="Unassembled WGS sequence"/>
</dbReference>
<evidence type="ECO:0000256" key="2">
    <source>
        <dbReference type="ARBA" id="ARBA00023125"/>
    </source>
</evidence>
<dbReference type="Gene3D" id="1.10.10.60">
    <property type="entry name" value="Homeodomain-like"/>
    <property type="match status" value="1"/>
</dbReference>
<dbReference type="PROSITE" id="PS01124">
    <property type="entry name" value="HTH_ARAC_FAMILY_2"/>
    <property type="match status" value="1"/>
</dbReference>
<evidence type="ECO:0000259" key="4">
    <source>
        <dbReference type="PROSITE" id="PS01124"/>
    </source>
</evidence>
<dbReference type="SMART" id="SM00342">
    <property type="entry name" value="HTH_ARAC"/>
    <property type="match status" value="1"/>
</dbReference>
<dbReference type="InterPro" id="IPR009057">
    <property type="entry name" value="Homeodomain-like_sf"/>
</dbReference>
<evidence type="ECO:0000256" key="3">
    <source>
        <dbReference type="ARBA" id="ARBA00023163"/>
    </source>
</evidence>
<sequence>MMGLIDTTPVTCDDKIFSTAEILAAANASGCDEHQLGQCLAVGGLTLADLHNPQSRISLNQHALIHGALHRSCNNPLLGLETGKRLHLTSYGIVGFALLSSATLREALTVAAQFGLLMNFKLGLHINDDDDSARLELNDQYGLSNNQQGFWYYLETSKLLTLLQDILGLGFQCEGIDLAIDAPADEQVRVSDSLGIDVRFNCQRTAIRFAGHWLDAKLAQASSITHASCKATCQAQMREVVQKYDLSYQVQNLLLASGQCIASLSDIADRLHLSPRTLRRRLDALGTSYNALLVEVRKKLAIRYLLNTPMTTEAISELLNYSDAANFRHAFKRWTGRSPREYRVLNNGGKYALRFGHGNSSSVPLHSPAAWAEQSMAAVG</sequence>
<dbReference type="PANTHER" id="PTHR47894">
    <property type="entry name" value="HTH-TYPE TRANSCRIPTIONAL REGULATOR GADX"/>
    <property type="match status" value="1"/>
</dbReference>
<dbReference type="RefSeq" id="WP_190421613.1">
    <property type="nucleotide sequence ID" value="NZ_JAAOCA010000016.1"/>
</dbReference>
<keyword evidence="6" id="KW-1185">Reference proteome</keyword>
<accession>A0ABR7Z3A3</accession>
<keyword evidence="1" id="KW-0805">Transcription regulation</keyword>
<dbReference type="Pfam" id="PF12625">
    <property type="entry name" value="Arabinose_bd"/>
    <property type="match status" value="1"/>
</dbReference>
<name>A0ABR7Z3A3_9PSED</name>
<evidence type="ECO:0000256" key="1">
    <source>
        <dbReference type="ARBA" id="ARBA00023015"/>
    </source>
</evidence>
<gene>
    <name evidence="5" type="ORF">HAQ05_14090</name>
</gene>
<comment type="caution">
    <text evidence="5">The sequence shown here is derived from an EMBL/GenBank/DDBJ whole genome shotgun (WGS) entry which is preliminary data.</text>
</comment>
<dbReference type="SUPFAM" id="SSF46689">
    <property type="entry name" value="Homeodomain-like"/>
    <property type="match status" value="1"/>
</dbReference>